<reference evidence="1" key="2">
    <citation type="journal article" date="2015" name="Data Brief">
        <title>Shoot transcriptome of the giant reed, Arundo donax.</title>
        <authorList>
            <person name="Barrero R.A."/>
            <person name="Guerrero F.D."/>
            <person name="Moolhuijzen P."/>
            <person name="Goolsby J.A."/>
            <person name="Tidwell J."/>
            <person name="Bellgard S.E."/>
            <person name="Bellgard M.I."/>
        </authorList>
    </citation>
    <scope>NUCLEOTIDE SEQUENCE</scope>
    <source>
        <tissue evidence="1">Shoot tissue taken approximately 20 cm above the soil surface</tissue>
    </source>
</reference>
<protein>
    <submittedName>
        <fullName evidence="1">Uncharacterized protein</fullName>
    </submittedName>
</protein>
<accession>A0A0A9AZU0</accession>
<reference evidence="1" key="1">
    <citation type="submission" date="2014-09" db="EMBL/GenBank/DDBJ databases">
        <authorList>
            <person name="Magalhaes I.L.F."/>
            <person name="Oliveira U."/>
            <person name="Santos F.R."/>
            <person name="Vidigal T.H.D.A."/>
            <person name="Brescovit A.D."/>
            <person name="Santos A.J."/>
        </authorList>
    </citation>
    <scope>NUCLEOTIDE SEQUENCE</scope>
    <source>
        <tissue evidence="1">Shoot tissue taken approximately 20 cm above the soil surface</tissue>
    </source>
</reference>
<dbReference type="EMBL" id="GBRH01242477">
    <property type="protein sequence ID" value="JAD55418.1"/>
    <property type="molecule type" value="Transcribed_RNA"/>
</dbReference>
<name>A0A0A9AZU0_ARUDO</name>
<organism evidence="1">
    <name type="scientific">Arundo donax</name>
    <name type="common">Giant reed</name>
    <name type="synonym">Donax arundinaceus</name>
    <dbReference type="NCBI Taxonomy" id="35708"/>
    <lineage>
        <taxon>Eukaryota</taxon>
        <taxon>Viridiplantae</taxon>
        <taxon>Streptophyta</taxon>
        <taxon>Embryophyta</taxon>
        <taxon>Tracheophyta</taxon>
        <taxon>Spermatophyta</taxon>
        <taxon>Magnoliopsida</taxon>
        <taxon>Liliopsida</taxon>
        <taxon>Poales</taxon>
        <taxon>Poaceae</taxon>
        <taxon>PACMAD clade</taxon>
        <taxon>Arundinoideae</taxon>
        <taxon>Arundineae</taxon>
        <taxon>Arundo</taxon>
    </lineage>
</organism>
<proteinExistence type="predicted"/>
<sequence>MFQSPHDHLSRS</sequence>
<evidence type="ECO:0000313" key="1">
    <source>
        <dbReference type="EMBL" id="JAD55418.1"/>
    </source>
</evidence>